<comment type="subunit">
    <text evidence="19">The PsaA/B heterodimer binds the P700 chlorophyll special pair and subsequent electron acceptors. PSI consists of a core antenna complex that captures photons, and an electron transfer chain that converts photonic excitation into a charge separation. The eukaryotic PSI reaction center is composed of at least 11 subunits.</text>
</comment>
<evidence type="ECO:0000256" key="6">
    <source>
        <dbReference type="ARBA" id="ARBA00022494"/>
    </source>
</evidence>
<dbReference type="InterPro" id="IPR020586">
    <property type="entry name" value="PSI_PsaA/B_CS"/>
</dbReference>
<keyword evidence="5" id="KW-0004">4Fe-4S</keyword>
<feature type="transmembrane region" description="Helical" evidence="21">
    <location>
        <begin position="185"/>
        <end position="204"/>
    </location>
</feature>
<keyword evidence="11" id="KW-0460">Magnesium</keyword>
<evidence type="ECO:0000256" key="2">
    <source>
        <dbReference type="ARBA" id="ARBA00010598"/>
    </source>
</evidence>
<evidence type="ECO:0000256" key="18">
    <source>
        <dbReference type="ARBA" id="ARBA00023136"/>
    </source>
</evidence>
<comment type="catalytic activity">
    <reaction evidence="20">
        <text>reduced [plastocyanin] + hnu + oxidized [2Fe-2S]-[ferredoxin] = oxidized [plastocyanin] + reduced [2Fe-2S]-[ferredoxin]</text>
        <dbReference type="Rhea" id="RHEA:30407"/>
        <dbReference type="Rhea" id="RHEA-COMP:10000"/>
        <dbReference type="Rhea" id="RHEA-COMP:10001"/>
        <dbReference type="Rhea" id="RHEA-COMP:10039"/>
        <dbReference type="Rhea" id="RHEA-COMP:10040"/>
        <dbReference type="ChEBI" id="CHEBI:29036"/>
        <dbReference type="ChEBI" id="CHEBI:30212"/>
        <dbReference type="ChEBI" id="CHEBI:33737"/>
        <dbReference type="ChEBI" id="CHEBI:33738"/>
        <dbReference type="ChEBI" id="CHEBI:49552"/>
        <dbReference type="EC" id="1.97.1.12"/>
    </reaction>
</comment>
<feature type="transmembrane region" description="Helical" evidence="21">
    <location>
        <begin position="211"/>
        <end position="235"/>
    </location>
</feature>
<feature type="transmembrane region" description="Helical" evidence="21">
    <location>
        <begin position="674"/>
        <end position="694"/>
    </location>
</feature>
<keyword evidence="8 21" id="KW-0812">Transmembrane</keyword>
<feature type="transmembrane region" description="Helical" evidence="21">
    <location>
        <begin position="447"/>
        <end position="466"/>
    </location>
</feature>
<keyword evidence="13 21" id="KW-1133">Transmembrane helix</keyword>
<dbReference type="GO" id="GO:0009535">
    <property type="term" value="C:chloroplast thylakoid membrane"/>
    <property type="evidence" value="ECO:0007669"/>
    <property type="project" value="UniProtKB-SubCell"/>
</dbReference>
<dbReference type="EC" id="1.97.1.12" evidence="3"/>
<name>A0A7S4QD56_9DINO</name>
<evidence type="ECO:0000256" key="20">
    <source>
        <dbReference type="ARBA" id="ARBA00048912"/>
    </source>
</evidence>
<evidence type="ECO:0000256" key="1">
    <source>
        <dbReference type="ARBA" id="ARBA00004454"/>
    </source>
</evidence>
<evidence type="ECO:0000256" key="3">
    <source>
        <dbReference type="ARBA" id="ARBA00013197"/>
    </source>
</evidence>
<dbReference type="PRINTS" id="PR00257">
    <property type="entry name" value="PHOTSYSPSAAB"/>
</dbReference>
<dbReference type="InterPro" id="IPR036408">
    <property type="entry name" value="PSI_PsaA/B_sf"/>
</dbReference>
<organism evidence="22">
    <name type="scientific">Alexandrium monilatum</name>
    <dbReference type="NCBI Taxonomy" id="311494"/>
    <lineage>
        <taxon>Eukaryota</taxon>
        <taxon>Sar</taxon>
        <taxon>Alveolata</taxon>
        <taxon>Dinophyceae</taxon>
        <taxon>Gonyaulacales</taxon>
        <taxon>Pyrocystaceae</taxon>
        <taxon>Alexandrium</taxon>
    </lineage>
</organism>
<evidence type="ECO:0000256" key="9">
    <source>
        <dbReference type="ARBA" id="ARBA00022723"/>
    </source>
</evidence>
<dbReference type="InterPro" id="IPR001280">
    <property type="entry name" value="PSI_PsaA/B"/>
</dbReference>
<reference evidence="22" key="1">
    <citation type="submission" date="2021-01" db="EMBL/GenBank/DDBJ databases">
        <authorList>
            <person name="Corre E."/>
            <person name="Pelletier E."/>
            <person name="Niang G."/>
            <person name="Scheremetjew M."/>
            <person name="Finn R."/>
            <person name="Kale V."/>
            <person name="Holt S."/>
            <person name="Cochrane G."/>
            <person name="Meng A."/>
            <person name="Brown T."/>
            <person name="Cohen L."/>
        </authorList>
    </citation>
    <scope>NUCLEOTIDE SEQUENCE</scope>
    <source>
        <strain evidence="22">CCMP3105</strain>
    </source>
</reference>
<protein>
    <recommendedName>
        <fullName evidence="3">photosystem I</fullName>
        <ecNumber evidence="3">1.97.1.12</ecNumber>
    </recommendedName>
</protein>
<evidence type="ECO:0000256" key="8">
    <source>
        <dbReference type="ARBA" id="ARBA00022692"/>
    </source>
</evidence>
<keyword evidence="12" id="KW-0249">Electron transport</keyword>
<proteinExistence type="inferred from homology"/>
<comment type="subcellular location">
    <subcellularLocation>
        <location evidence="1">Plastid</location>
        <location evidence="1">Chloroplast thylakoid membrane</location>
        <topology evidence="1">Multi-pass membrane protein</topology>
    </subcellularLocation>
</comment>
<feature type="transmembrane region" description="Helical" evidence="21">
    <location>
        <begin position="548"/>
        <end position="566"/>
    </location>
</feature>
<evidence type="ECO:0000256" key="14">
    <source>
        <dbReference type="ARBA" id="ARBA00022991"/>
    </source>
</evidence>
<keyword evidence="10" id="KW-0603">Photosystem I</keyword>
<keyword evidence="7" id="KW-0602">Photosynthesis</keyword>
<dbReference type="GO" id="GO:0015979">
    <property type="term" value="P:photosynthesis"/>
    <property type="evidence" value="ECO:0007669"/>
    <property type="project" value="UniProtKB-KW"/>
</dbReference>
<feature type="transmembrane region" description="Helical" evidence="21">
    <location>
        <begin position="738"/>
        <end position="758"/>
    </location>
</feature>
<dbReference type="PANTHER" id="PTHR30128">
    <property type="entry name" value="OUTER MEMBRANE PROTEIN, OMPA-RELATED"/>
    <property type="match status" value="1"/>
</dbReference>
<keyword evidence="16" id="KW-0408">Iron</keyword>
<dbReference type="GO" id="GO:0016491">
    <property type="term" value="F:oxidoreductase activity"/>
    <property type="evidence" value="ECO:0007669"/>
    <property type="project" value="UniProtKB-KW"/>
</dbReference>
<dbReference type="GO" id="GO:0016168">
    <property type="term" value="F:chlorophyll binding"/>
    <property type="evidence" value="ECO:0007669"/>
    <property type="project" value="UniProtKB-KW"/>
</dbReference>
<dbReference type="Pfam" id="PF00223">
    <property type="entry name" value="PsaA_PsaB"/>
    <property type="match status" value="2"/>
</dbReference>
<keyword evidence="14" id="KW-0157">Chromophore</keyword>
<dbReference type="GO" id="GO:0051539">
    <property type="term" value="F:4 iron, 4 sulfur cluster binding"/>
    <property type="evidence" value="ECO:0007669"/>
    <property type="project" value="UniProtKB-KW"/>
</dbReference>
<keyword evidence="4" id="KW-0813">Transport</keyword>
<feature type="transmembrane region" description="Helical" evidence="21">
    <location>
        <begin position="148"/>
        <end position="165"/>
    </location>
</feature>
<evidence type="ECO:0000313" key="22">
    <source>
        <dbReference type="EMBL" id="CAE4578209.1"/>
    </source>
</evidence>
<gene>
    <name evidence="22" type="ORF">AMON00008_LOCUS17586</name>
</gene>
<feature type="transmembrane region" description="Helical" evidence="21">
    <location>
        <begin position="363"/>
        <end position="384"/>
    </location>
</feature>
<keyword evidence="6" id="KW-0148">Chlorophyll</keyword>
<evidence type="ECO:0000256" key="11">
    <source>
        <dbReference type="ARBA" id="ARBA00022842"/>
    </source>
</evidence>
<dbReference type="GO" id="GO:0009522">
    <property type="term" value="C:photosystem I"/>
    <property type="evidence" value="ECO:0007669"/>
    <property type="project" value="UniProtKB-KW"/>
</dbReference>
<keyword evidence="9" id="KW-0479">Metal-binding</keyword>
<evidence type="ECO:0000256" key="17">
    <source>
        <dbReference type="ARBA" id="ARBA00023014"/>
    </source>
</evidence>
<sequence length="761" mass="84872">MLLYTSVSIKIKAHSDRFVSLHLSNGRCATGRYFQVIGNIHDIESYFGIDNALSLNTQIFLSHWGHLSIICLWVSGNLFHIGWNGNYELWVKNPIATMPIAHGLWDPHFGLSISDAYSSGGSDSAVVLSYSGIYNWLYASGFMKVNDIYNFVILCECVAVISLLLGKVHLINLEDMLQWFASKPWSTSVPATFYLPFRLFLACFDLSGLRLNFHIGVMIGFFSIAWCGHCVHVAIPASNAVQYLGRFIDPSNQGLYPFYTGNWVLYSLGVDNDHIFGSTVSNRSTVGNAQAILTFLGGFKSDTASLYLTDIAHHHLAVGILFVWAGHVYSSFKKGFGHRIRDVLFVNGNSGLMISSIGKSLHLQLSLALAGVSVITSVVGQHIYSLTPYPYLSFDYVTFVALYVHHSWIAELLMMGSFAHAGIFLIRDYTINPADPFMRRDVVSRIIAHKAAIISHLSWVCLWLGFHTLGLYIHNDAVFASGEQEKQILIEPVFAQIIQGSSGKALYAIGCISSYISSSGWVHSVNPSLQLGSKSFDSLLLPLGPGDFLAHHAIALGLHVTVLILLKGSLDGRGSKLMPDKIHFGYGFACDGPGRGGTCDISAWDSFYLATFWMLNTNAWITFYIHWKHLTLNTAFQFDESSTYLNGWFRDYLWFYSASLIRGYDAFGANDLSVWAWLFLAAHLNWSTGFMFLISWRGYWQELIDIILYMHLKTPILYDLWNVNIYTPVALSIVQARFIGLVHFAVGLILTYSAFVIGGTC</sequence>
<accession>A0A7S4QD56</accession>
<feature type="transmembrane region" description="Helical" evidence="21">
    <location>
        <begin position="404"/>
        <end position="426"/>
    </location>
</feature>
<evidence type="ECO:0000256" key="10">
    <source>
        <dbReference type="ARBA" id="ARBA00022836"/>
    </source>
</evidence>
<dbReference type="EMBL" id="HBNR01026074">
    <property type="protein sequence ID" value="CAE4578209.1"/>
    <property type="molecule type" value="Transcribed_RNA"/>
</dbReference>
<evidence type="ECO:0000256" key="19">
    <source>
        <dbReference type="ARBA" id="ARBA00026002"/>
    </source>
</evidence>
<keyword evidence="18 21" id="KW-0472">Membrane</keyword>
<keyword evidence="17" id="KW-0411">Iron-sulfur</keyword>
<keyword evidence="15" id="KW-0560">Oxidoreductase</keyword>
<evidence type="ECO:0000256" key="12">
    <source>
        <dbReference type="ARBA" id="ARBA00022982"/>
    </source>
</evidence>
<evidence type="ECO:0000256" key="21">
    <source>
        <dbReference type="SAM" id="Phobius"/>
    </source>
</evidence>
<feature type="transmembrane region" description="Helical" evidence="21">
    <location>
        <begin position="607"/>
        <end position="627"/>
    </location>
</feature>
<dbReference type="AlphaFoldDB" id="A0A7S4QD56"/>
<evidence type="ECO:0000256" key="16">
    <source>
        <dbReference type="ARBA" id="ARBA00023004"/>
    </source>
</evidence>
<dbReference type="GO" id="GO:0046872">
    <property type="term" value="F:metal ion binding"/>
    <property type="evidence" value="ECO:0007669"/>
    <property type="project" value="UniProtKB-KW"/>
</dbReference>
<feature type="transmembrane region" description="Helical" evidence="21">
    <location>
        <begin position="311"/>
        <end position="332"/>
    </location>
</feature>
<dbReference type="SUPFAM" id="SSF81558">
    <property type="entry name" value="Photosystem I subunits PsaA/PsaB"/>
    <property type="match status" value="1"/>
</dbReference>
<evidence type="ECO:0000256" key="15">
    <source>
        <dbReference type="ARBA" id="ARBA00023002"/>
    </source>
</evidence>
<dbReference type="PANTHER" id="PTHR30128:SF19">
    <property type="entry name" value="PHOTOSYSTEM I P700 CHLOROPHYLL A APOPROTEIN A1-RELATED"/>
    <property type="match status" value="1"/>
</dbReference>
<dbReference type="Gene3D" id="1.20.1130.10">
    <property type="entry name" value="Photosystem I PsaA/PsaB"/>
    <property type="match status" value="1"/>
</dbReference>
<comment type="similarity">
    <text evidence="2">Belongs to the PsaA/PsaB family.</text>
</comment>
<evidence type="ECO:0000256" key="13">
    <source>
        <dbReference type="ARBA" id="ARBA00022989"/>
    </source>
</evidence>
<evidence type="ECO:0000256" key="7">
    <source>
        <dbReference type="ARBA" id="ARBA00022531"/>
    </source>
</evidence>
<dbReference type="PROSITE" id="PS00419">
    <property type="entry name" value="PHOTOSYSTEM_I_PSAAB"/>
    <property type="match status" value="1"/>
</dbReference>
<evidence type="ECO:0000256" key="4">
    <source>
        <dbReference type="ARBA" id="ARBA00022448"/>
    </source>
</evidence>
<evidence type="ECO:0000256" key="5">
    <source>
        <dbReference type="ARBA" id="ARBA00022485"/>
    </source>
</evidence>